<dbReference type="Gene3D" id="3.40.50.720">
    <property type="entry name" value="NAD(P)-binding Rossmann-like Domain"/>
    <property type="match status" value="1"/>
</dbReference>
<dbReference type="eggNOG" id="COG0169">
    <property type="taxonomic scope" value="Bacteria"/>
</dbReference>
<gene>
    <name evidence="1" type="ORF">SAMN04489726_1422</name>
</gene>
<protein>
    <submittedName>
        <fullName evidence="1">Shikimate 5-dehydrogenase</fullName>
    </submittedName>
</protein>
<dbReference type="OrthoDB" id="8990234at2"/>
<organism evidence="1 2">
    <name type="scientific">Allokutzneria albata</name>
    <name type="common">Kibdelosporangium albatum</name>
    <dbReference type="NCBI Taxonomy" id="211114"/>
    <lineage>
        <taxon>Bacteria</taxon>
        <taxon>Bacillati</taxon>
        <taxon>Actinomycetota</taxon>
        <taxon>Actinomycetes</taxon>
        <taxon>Pseudonocardiales</taxon>
        <taxon>Pseudonocardiaceae</taxon>
        <taxon>Allokutzneria</taxon>
    </lineage>
</organism>
<dbReference type="Proteomes" id="UP000183376">
    <property type="component" value="Chromosome I"/>
</dbReference>
<evidence type="ECO:0000313" key="1">
    <source>
        <dbReference type="EMBL" id="SDM39774.1"/>
    </source>
</evidence>
<dbReference type="InterPro" id="IPR036291">
    <property type="entry name" value="NAD(P)-bd_dom_sf"/>
</dbReference>
<reference evidence="1 2" key="1">
    <citation type="submission" date="2016-10" db="EMBL/GenBank/DDBJ databases">
        <authorList>
            <person name="de Groot N.N."/>
        </authorList>
    </citation>
    <scope>NUCLEOTIDE SEQUENCE [LARGE SCALE GENOMIC DNA]</scope>
    <source>
        <strain evidence="1 2">DSM 44149</strain>
    </source>
</reference>
<keyword evidence="2" id="KW-1185">Reference proteome</keyword>
<accession>A0A1G9SWL5</accession>
<name>A0A1G9SWL5_ALLAB</name>
<dbReference type="STRING" id="211114.SAMN04489726_1422"/>
<evidence type="ECO:0000313" key="2">
    <source>
        <dbReference type="Proteomes" id="UP000183376"/>
    </source>
</evidence>
<proteinExistence type="predicted"/>
<dbReference type="SUPFAM" id="SSF51735">
    <property type="entry name" value="NAD(P)-binding Rossmann-fold domains"/>
    <property type="match status" value="1"/>
</dbReference>
<dbReference type="EMBL" id="LT629701">
    <property type="protein sequence ID" value="SDM39774.1"/>
    <property type="molecule type" value="Genomic_DNA"/>
</dbReference>
<dbReference type="AlphaFoldDB" id="A0A1G9SWL5"/>
<dbReference type="RefSeq" id="WP_052408145.1">
    <property type="nucleotide sequence ID" value="NZ_JOEF01000039.1"/>
</dbReference>
<sequence>MTGEVLTVDDVESWTGAPLVLFVGVRTAGSLVHAVFDRWSDVLDRTWVLRGVDLPIDTPPATYRRLLTAMRGNPAVVGAVVTAHKLRLYRACADLFDQRDRLVELTQEINTVAAGSTVACYANDARSLVEILPSLGPIAGRDVVCFGAGGAATALLLALHSDGPRPSRVRFADVDPAALTQLEAMARRIGATPDLVRLTGRADADRLVAELSGPALVVNATGLGKDAPGSPISDQAPLGPATTAWDLNYRGDLTFLRQARDRDAPTVDGWDYFAAGWAAALAALASTEFTPALLARFTAAAEPFRPPTGAALR</sequence>